<dbReference type="Pfam" id="PF25656">
    <property type="entry name" value="DUF7945"/>
    <property type="match status" value="1"/>
</dbReference>
<comment type="caution">
    <text evidence="1">The sequence shown here is derived from an EMBL/GenBank/DDBJ whole genome shotgun (WGS) entry which is preliminary data.</text>
</comment>
<proteinExistence type="predicted"/>
<keyword evidence="2" id="KW-1185">Reference proteome</keyword>
<dbReference type="EMBL" id="BAAAMR010000010">
    <property type="protein sequence ID" value="GAA2127194.1"/>
    <property type="molecule type" value="Genomic_DNA"/>
</dbReference>
<accession>A0ABN2YH91</accession>
<reference evidence="1 2" key="1">
    <citation type="journal article" date="2019" name="Int. J. Syst. Evol. Microbiol.">
        <title>The Global Catalogue of Microorganisms (GCM) 10K type strain sequencing project: providing services to taxonomists for standard genome sequencing and annotation.</title>
        <authorList>
            <consortium name="The Broad Institute Genomics Platform"/>
            <consortium name="The Broad Institute Genome Sequencing Center for Infectious Disease"/>
            <person name="Wu L."/>
            <person name="Ma J."/>
        </authorList>
    </citation>
    <scope>NUCLEOTIDE SEQUENCE [LARGE SCALE GENOMIC DNA]</scope>
    <source>
        <strain evidence="1 2">JCM 13850</strain>
    </source>
</reference>
<sequence length="128" mass="14433">MDAKVGVVVVRFPDMRREVIDALQALSDPDYQRRVWVDRVYPQPGYYDDLTHNINLLYDDTSVAEDPYGQVGVTLESDEEAAVMERLVAVLDPLLDGFPAELDDAEVISRPEWAEVVKAAQDAVRIIQ</sequence>
<dbReference type="Proteomes" id="UP001501020">
    <property type="component" value="Unassembled WGS sequence"/>
</dbReference>
<evidence type="ECO:0000313" key="1">
    <source>
        <dbReference type="EMBL" id="GAA2127194.1"/>
    </source>
</evidence>
<name>A0ABN2YH91_9ACTN</name>
<dbReference type="NCBIfam" id="NF047838">
    <property type="entry name" value="SCO4402_fam"/>
    <property type="match status" value="1"/>
</dbReference>
<dbReference type="InterPro" id="IPR057705">
    <property type="entry name" value="DUF7945"/>
</dbReference>
<protein>
    <submittedName>
        <fullName evidence="1">Uncharacterized protein</fullName>
    </submittedName>
</protein>
<evidence type="ECO:0000313" key="2">
    <source>
        <dbReference type="Proteomes" id="UP001501020"/>
    </source>
</evidence>
<gene>
    <name evidence="1" type="ORF">GCM10009727_16800</name>
</gene>
<organism evidence="1 2">
    <name type="scientific">Actinomadura napierensis</name>
    <dbReference type="NCBI Taxonomy" id="267854"/>
    <lineage>
        <taxon>Bacteria</taxon>
        <taxon>Bacillati</taxon>
        <taxon>Actinomycetota</taxon>
        <taxon>Actinomycetes</taxon>
        <taxon>Streptosporangiales</taxon>
        <taxon>Thermomonosporaceae</taxon>
        <taxon>Actinomadura</taxon>
    </lineage>
</organism>